<dbReference type="Gene3D" id="2.160.20.10">
    <property type="entry name" value="Single-stranded right-handed beta-helix, Pectin lyase-like"/>
    <property type="match status" value="1"/>
</dbReference>
<reference evidence="13" key="1">
    <citation type="submission" date="2022-11" db="UniProtKB">
        <authorList>
            <consortium name="WormBaseParasite"/>
        </authorList>
    </citation>
    <scope>IDENTIFICATION</scope>
</reference>
<comment type="catalytic activity">
    <reaction evidence="1">
        <text>Eliminative cleavage of (1-&gt;4)-alpha-D-galacturonan to give oligosaccharides with 4-deoxy-alpha-D-galact-4-enuronosyl groups at their non-reducing ends.</text>
        <dbReference type="EC" id="4.2.2.2"/>
    </reaction>
</comment>
<evidence type="ECO:0000256" key="9">
    <source>
        <dbReference type="ARBA" id="ARBA00023239"/>
    </source>
</evidence>
<keyword evidence="6" id="KW-0964">Secreted</keyword>
<dbReference type="EC" id="4.2.2.2" evidence="5"/>
<comment type="cofactor">
    <cofactor evidence="2">
        <name>Ca(2+)</name>
        <dbReference type="ChEBI" id="CHEBI:29108"/>
    </cofactor>
</comment>
<keyword evidence="7 11" id="KW-0732">Signal</keyword>
<protein>
    <recommendedName>
        <fullName evidence="5">pectate lyase</fullName>
        <ecNumber evidence="5">4.2.2.2</ecNumber>
    </recommendedName>
</protein>
<evidence type="ECO:0000313" key="13">
    <source>
        <dbReference type="WBParaSite" id="scf7180000418977.g3191"/>
    </source>
</evidence>
<proteinExistence type="inferred from homology"/>
<evidence type="ECO:0000256" key="6">
    <source>
        <dbReference type="ARBA" id="ARBA00022525"/>
    </source>
</evidence>
<evidence type="ECO:0000256" key="8">
    <source>
        <dbReference type="ARBA" id="ARBA00022837"/>
    </source>
</evidence>
<evidence type="ECO:0000256" key="2">
    <source>
        <dbReference type="ARBA" id="ARBA00001913"/>
    </source>
</evidence>
<evidence type="ECO:0000256" key="3">
    <source>
        <dbReference type="ARBA" id="ARBA00004613"/>
    </source>
</evidence>
<comment type="function">
    <text evidence="10">Pectinolytic enzyme consist of four classes of enzymes: pectin lyase, polygalacturonase, pectin methylesterase and rhamnogalacturonase. Among pectinolytic enzymes, pectin lyase is the most important in depolymerization of pectin, since it cleaves internal glycosidic bonds of highly methylated pectins. Favors pectate, the anion, over pectin, the methyl ester.</text>
</comment>
<dbReference type="Proteomes" id="UP000887560">
    <property type="component" value="Unplaced"/>
</dbReference>
<dbReference type="GO" id="GO:0030570">
    <property type="term" value="F:pectate lyase activity"/>
    <property type="evidence" value="ECO:0007669"/>
    <property type="project" value="UniProtKB-EC"/>
</dbReference>
<evidence type="ECO:0000256" key="7">
    <source>
        <dbReference type="ARBA" id="ARBA00022729"/>
    </source>
</evidence>
<organism evidence="12 13">
    <name type="scientific">Meloidogyne floridensis</name>
    <dbReference type="NCBI Taxonomy" id="298350"/>
    <lineage>
        <taxon>Eukaryota</taxon>
        <taxon>Metazoa</taxon>
        <taxon>Ecdysozoa</taxon>
        <taxon>Nematoda</taxon>
        <taxon>Chromadorea</taxon>
        <taxon>Rhabditida</taxon>
        <taxon>Tylenchina</taxon>
        <taxon>Tylenchomorpha</taxon>
        <taxon>Tylenchoidea</taxon>
        <taxon>Meloidogynidae</taxon>
        <taxon>Meloidogyninae</taxon>
        <taxon>Meloidogyne</taxon>
    </lineage>
</organism>
<comment type="subcellular location">
    <subcellularLocation>
        <location evidence="3">Secreted</location>
    </subcellularLocation>
</comment>
<dbReference type="WBParaSite" id="scf7180000418977.g3191">
    <property type="protein sequence ID" value="scf7180000418977.g3191"/>
    <property type="gene ID" value="scf7180000418977.g3191"/>
</dbReference>
<dbReference type="Pfam" id="PF03211">
    <property type="entry name" value="Pectate_lyase"/>
    <property type="match status" value="1"/>
</dbReference>
<evidence type="ECO:0000313" key="12">
    <source>
        <dbReference type="Proteomes" id="UP000887560"/>
    </source>
</evidence>
<comment type="similarity">
    <text evidence="4">Belongs to the polysaccharide lyase 3 family.</text>
</comment>
<feature type="chain" id="PRO_5037770377" description="pectate lyase" evidence="11">
    <location>
        <begin position="19"/>
        <end position="101"/>
    </location>
</feature>
<evidence type="ECO:0000256" key="4">
    <source>
        <dbReference type="ARBA" id="ARBA00006463"/>
    </source>
</evidence>
<dbReference type="AlphaFoldDB" id="A0A915NPG4"/>
<dbReference type="GO" id="GO:0005576">
    <property type="term" value="C:extracellular region"/>
    <property type="evidence" value="ECO:0007669"/>
    <property type="project" value="UniProtKB-SubCell"/>
</dbReference>
<keyword evidence="8" id="KW-0106">Calcium</keyword>
<dbReference type="InterPro" id="IPR004898">
    <property type="entry name" value="Pectate_lyase_PlyH/PlyE-like"/>
</dbReference>
<evidence type="ECO:0000256" key="11">
    <source>
        <dbReference type="SAM" id="SignalP"/>
    </source>
</evidence>
<name>A0A915NPG4_9BILA</name>
<dbReference type="InterPro" id="IPR012334">
    <property type="entry name" value="Pectin_lyas_fold"/>
</dbReference>
<keyword evidence="9" id="KW-0456">Lyase</keyword>
<evidence type="ECO:0000256" key="1">
    <source>
        <dbReference type="ARBA" id="ARBA00000695"/>
    </source>
</evidence>
<keyword evidence="12" id="KW-1185">Reference proteome</keyword>
<dbReference type="SUPFAM" id="SSF51126">
    <property type="entry name" value="Pectin lyase-like"/>
    <property type="match status" value="1"/>
</dbReference>
<evidence type="ECO:0000256" key="5">
    <source>
        <dbReference type="ARBA" id="ARBA00012272"/>
    </source>
</evidence>
<accession>A0A915NPG4</accession>
<sequence>MLNIFILIISSIPLLSLALNQEGLKFCNFPTPTNTNFGMKRIIFNGKPNTCRPDIPGWNNDWDHAIIIENGVTISNLILGESPIGTSSDIVCRGNCTLKNV</sequence>
<evidence type="ECO:0000256" key="10">
    <source>
        <dbReference type="ARBA" id="ARBA00025679"/>
    </source>
</evidence>
<feature type="signal peptide" evidence="11">
    <location>
        <begin position="1"/>
        <end position="18"/>
    </location>
</feature>
<dbReference type="InterPro" id="IPR011050">
    <property type="entry name" value="Pectin_lyase_fold/virulence"/>
</dbReference>